<dbReference type="Pfam" id="PF03572">
    <property type="entry name" value="Peptidase_S41"/>
    <property type="match status" value="1"/>
</dbReference>
<dbReference type="CDD" id="cd06782">
    <property type="entry name" value="cpPDZ_CPP-like"/>
    <property type="match status" value="1"/>
</dbReference>
<dbReference type="GO" id="GO:0004175">
    <property type="term" value="F:endopeptidase activity"/>
    <property type="evidence" value="ECO:0007669"/>
    <property type="project" value="TreeGrafter"/>
</dbReference>
<evidence type="ECO:0000256" key="4">
    <source>
        <dbReference type="ARBA" id="ARBA00022825"/>
    </source>
</evidence>
<gene>
    <name evidence="6" type="ORF">PCLFYP37_01020</name>
</gene>
<dbReference type="InterPro" id="IPR005151">
    <property type="entry name" value="Tail-specific_protease"/>
</dbReference>
<protein>
    <submittedName>
        <fullName evidence="6">Putative CtpA-like serine protease</fullName>
        <ecNumber evidence="6">3.4.21.-</ecNumber>
    </submittedName>
</protein>
<comment type="similarity">
    <text evidence="1 5">Belongs to the peptidase S41A family.</text>
</comment>
<dbReference type="PANTHER" id="PTHR32060">
    <property type="entry name" value="TAIL-SPECIFIC PROTEASE"/>
    <property type="match status" value="1"/>
</dbReference>
<organism evidence="6">
    <name type="scientific">Paraprevotella clara</name>
    <dbReference type="NCBI Taxonomy" id="454154"/>
    <lineage>
        <taxon>Bacteria</taxon>
        <taxon>Pseudomonadati</taxon>
        <taxon>Bacteroidota</taxon>
        <taxon>Bacteroidia</taxon>
        <taxon>Bacteroidales</taxon>
        <taxon>Prevotellaceae</taxon>
        <taxon>Paraprevotella</taxon>
    </lineage>
</organism>
<reference evidence="6" key="1">
    <citation type="submission" date="2019-11" db="EMBL/GenBank/DDBJ databases">
        <authorList>
            <person name="Feng L."/>
        </authorList>
    </citation>
    <scope>NUCLEOTIDE SEQUENCE</scope>
    <source>
        <strain evidence="6">PclaraLFYP37</strain>
    </source>
</reference>
<dbReference type="SMART" id="SM00245">
    <property type="entry name" value="TSPc"/>
    <property type="match status" value="1"/>
</dbReference>
<proteinExistence type="inferred from homology"/>
<dbReference type="Gene3D" id="2.30.42.10">
    <property type="match status" value="1"/>
</dbReference>
<dbReference type="SUPFAM" id="SSF52096">
    <property type="entry name" value="ClpP/crotonase"/>
    <property type="match status" value="1"/>
</dbReference>
<evidence type="ECO:0000256" key="3">
    <source>
        <dbReference type="ARBA" id="ARBA00022801"/>
    </source>
</evidence>
<evidence type="ECO:0000256" key="1">
    <source>
        <dbReference type="ARBA" id="ARBA00009179"/>
    </source>
</evidence>
<name>A0A6N2ZAS4_9BACT</name>
<dbReference type="EMBL" id="CACRUT010000006">
    <property type="protein sequence ID" value="VYT74860.1"/>
    <property type="molecule type" value="Genomic_DNA"/>
</dbReference>
<evidence type="ECO:0000256" key="5">
    <source>
        <dbReference type="RuleBase" id="RU004404"/>
    </source>
</evidence>
<dbReference type="RefSeq" id="WP_008620187.1">
    <property type="nucleotide sequence ID" value="NZ_CABMOJ010000025.1"/>
</dbReference>
<evidence type="ECO:0000313" key="6">
    <source>
        <dbReference type="EMBL" id="VYT74860.1"/>
    </source>
</evidence>
<dbReference type="GO" id="GO:0007165">
    <property type="term" value="P:signal transduction"/>
    <property type="evidence" value="ECO:0007669"/>
    <property type="project" value="TreeGrafter"/>
</dbReference>
<keyword evidence="4 5" id="KW-0720">Serine protease</keyword>
<dbReference type="SMART" id="SM00228">
    <property type="entry name" value="PDZ"/>
    <property type="match status" value="1"/>
</dbReference>
<keyword evidence="2 5" id="KW-0645">Protease</keyword>
<dbReference type="InterPro" id="IPR029045">
    <property type="entry name" value="ClpP/crotonase-like_dom_sf"/>
</dbReference>
<dbReference type="GeneID" id="93557457"/>
<accession>A0A6N2ZAS4</accession>
<sequence length="549" mass="61782">MNQNSSSRFTPILLALCLVAGILIGTFYANHFSGNRLNIINTNSNKVNDLLRIIDDQYVDTVNMTELVEQAMPRILAELDPHSGYIRAKDAEASVESLKGSFSGIGVSFTKQNDTARIISVIKGGPSEKVGLLAGDRIVNVDGKDITAKEITAEDCMKLMKGKKGTKVKLGIQRMGEKKPLYYTITRGDIPVHSIEATYMLTPETGYVKIKSFSETTYPELLVALAELNQKGFKNLVIDLRDNTGGIMQTAIQMANIFLPKNRLILYTEGRKFPREEYKSDGRGAFPNLPLTVLVNEGSASASEIFAGAIQDNDRGTIIGRRTYGKGLVQQPIEFRDGSMIRLTIARYYTPSGRCIQKPYEKGHGEEYENDLIERYERGEFFSQDSIKQSGPQFKTRLGRTVYGSGGIMPDIFVPEDTSDVTSYYKEALISGLIYQYAFNFADSHRQELNELETNEELVRYLDRQNIVGKFADFAQHRGLRRRNLMLYKSRKLFRKSLYASIINNVKETEQFYEFINSDDAVVERAIKVLEEGKAFPEAPQKAPSENKK</sequence>
<dbReference type="InterPro" id="IPR036034">
    <property type="entry name" value="PDZ_sf"/>
</dbReference>
<dbReference type="AlphaFoldDB" id="A0A6N2ZAS4"/>
<dbReference type="EC" id="3.4.21.-" evidence="6"/>
<dbReference type="SUPFAM" id="SSF50156">
    <property type="entry name" value="PDZ domain-like"/>
    <property type="match status" value="1"/>
</dbReference>
<dbReference type="Pfam" id="PF13180">
    <property type="entry name" value="PDZ_2"/>
    <property type="match status" value="1"/>
</dbReference>
<dbReference type="NCBIfam" id="TIGR00225">
    <property type="entry name" value="prc"/>
    <property type="match status" value="1"/>
</dbReference>
<dbReference type="Gene3D" id="3.90.226.10">
    <property type="entry name" value="2-enoyl-CoA Hydratase, Chain A, domain 1"/>
    <property type="match status" value="1"/>
</dbReference>
<dbReference type="CDD" id="cd07560">
    <property type="entry name" value="Peptidase_S41_CPP"/>
    <property type="match status" value="1"/>
</dbReference>
<dbReference type="InterPro" id="IPR004447">
    <property type="entry name" value="Peptidase_S41A"/>
</dbReference>
<dbReference type="PANTHER" id="PTHR32060:SF30">
    <property type="entry name" value="CARBOXY-TERMINAL PROCESSING PROTEASE CTPA"/>
    <property type="match status" value="1"/>
</dbReference>
<dbReference type="GO" id="GO:0030288">
    <property type="term" value="C:outer membrane-bounded periplasmic space"/>
    <property type="evidence" value="ECO:0007669"/>
    <property type="project" value="TreeGrafter"/>
</dbReference>
<dbReference type="InterPro" id="IPR001478">
    <property type="entry name" value="PDZ"/>
</dbReference>
<dbReference type="Gene3D" id="3.30.750.44">
    <property type="match status" value="1"/>
</dbReference>
<evidence type="ECO:0000256" key="2">
    <source>
        <dbReference type="ARBA" id="ARBA00022670"/>
    </source>
</evidence>
<dbReference type="PROSITE" id="PS50106">
    <property type="entry name" value="PDZ"/>
    <property type="match status" value="1"/>
</dbReference>
<keyword evidence="3 5" id="KW-0378">Hydrolase</keyword>
<dbReference type="GO" id="GO:0006508">
    <property type="term" value="P:proteolysis"/>
    <property type="evidence" value="ECO:0007669"/>
    <property type="project" value="UniProtKB-KW"/>
</dbReference>
<dbReference type="GO" id="GO:0008236">
    <property type="term" value="F:serine-type peptidase activity"/>
    <property type="evidence" value="ECO:0007669"/>
    <property type="project" value="UniProtKB-KW"/>
</dbReference>